<dbReference type="EMBL" id="JAWQEG010001996">
    <property type="protein sequence ID" value="KAK3875215.1"/>
    <property type="molecule type" value="Genomic_DNA"/>
</dbReference>
<dbReference type="Proteomes" id="UP001286313">
    <property type="component" value="Unassembled WGS sequence"/>
</dbReference>
<comment type="caution">
    <text evidence="8">The sequence shown here is derived from an EMBL/GenBank/DDBJ whole genome shotgun (WGS) entry which is preliminary data.</text>
</comment>
<dbReference type="GO" id="GO:0003964">
    <property type="term" value="F:RNA-directed DNA polymerase activity"/>
    <property type="evidence" value="ECO:0007669"/>
    <property type="project" value="UniProtKB-KW"/>
</dbReference>
<keyword evidence="2" id="KW-0548">Nucleotidyltransferase</keyword>
<organism evidence="8 9">
    <name type="scientific">Petrolisthes cinctipes</name>
    <name type="common">Flat porcelain crab</name>
    <dbReference type="NCBI Taxonomy" id="88211"/>
    <lineage>
        <taxon>Eukaryota</taxon>
        <taxon>Metazoa</taxon>
        <taxon>Ecdysozoa</taxon>
        <taxon>Arthropoda</taxon>
        <taxon>Crustacea</taxon>
        <taxon>Multicrustacea</taxon>
        <taxon>Malacostraca</taxon>
        <taxon>Eumalacostraca</taxon>
        <taxon>Eucarida</taxon>
        <taxon>Decapoda</taxon>
        <taxon>Pleocyemata</taxon>
        <taxon>Anomura</taxon>
        <taxon>Galatheoidea</taxon>
        <taxon>Porcellanidae</taxon>
        <taxon>Petrolisthes</taxon>
    </lineage>
</organism>
<dbReference type="PANTHER" id="PTHR37984">
    <property type="entry name" value="PROTEIN CBG26694"/>
    <property type="match status" value="1"/>
</dbReference>
<gene>
    <name evidence="8" type="ORF">Pcinc_019914</name>
</gene>
<evidence type="ECO:0000313" key="8">
    <source>
        <dbReference type="EMBL" id="KAK3875215.1"/>
    </source>
</evidence>
<accession>A0AAE1KM24</accession>
<dbReference type="InterPro" id="IPR050951">
    <property type="entry name" value="Retrovirus_Pol_polyprotein"/>
</dbReference>
<feature type="domain" description="Reverse transcriptase RNase H-like" evidence="7">
    <location>
        <begin position="54"/>
        <end position="102"/>
    </location>
</feature>
<dbReference type="GO" id="GO:0016787">
    <property type="term" value="F:hydrolase activity"/>
    <property type="evidence" value="ECO:0007669"/>
    <property type="project" value="UniProtKB-KW"/>
</dbReference>
<dbReference type="PANTHER" id="PTHR37984:SF5">
    <property type="entry name" value="PROTEIN NYNRIN-LIKE"/>
    <property type="match status" value="1"/>
</dbReference>
<evidence type="ECO:0000313" key="9">
    <source>
        <dbReference type="Proteomes" id="UP001286313"/>
    </source>
</evidence>
<name>A0AAE1KM24_PETCI</name>
<dbReference type="InterPro" id="IPR043502">
    <property type="entry name" value="DNA/RNA_pol_sf"/>
</dbReference>
<keyword evidence="5" id="KW-0378">Hydrolase</keyword>
<evidence type="ECO:0000259" key="7">
    <source>
        <dbReference type="Pfam" id="PF17917"/>
    </source>
</evidence>
<proteinExistence type="predicted"/>
<sequence>MQPFRHLLKPGSHFEWTKELDHLFEESKSVIIHEIQKGVEIFDKTRPTCLATDWKSRYASVEGEALAAVDALDKASHFVLGCSDLILAVDHKSLLKMFADRSLEDIPNPRLRNLKEKSLRYRFRTMHVPGVRHVAADAVSRRPVGEPTSMMLPDDIATILNPASSNLPDLPHSFLAAIRTQKRDTAKICDVSTTPAAEMIKSVTWDDVRLATSSDPSMTKLLDIIADGFPDSHKDLLPDLRPYHRFRDDLTSFDGVALYNDRVIIPQSLHYRVLQALHSAHQGVFQMCSSAESYFF</sequence>
<evidence type="ECO:0000256" key="2">
    <source>
        <dbReference type="ARBA" id="ARBA00022695"/>
    </source>
</evidence>
<protein>
    <recommendedName>
        <fullName evidence="7">Reverse transcriptase RNase H-like domain-containing protein</fullName>
    </recommendedName>
</protein>
<dbReference type="AlphaFoldDB" id="A0AAE1KM24"/>
<dbReference type="SUPFAM" id="SSF56672">
    <property type="entry name" value="DNA/RNA polymerases"/>
    <property type="match status" value="1"/>
</dbReference>
<keyword evidence="9" id="KW-1185">Reference proteome</keyword>
<dbReference type="InterPro" id="IPR041373">
    <property type="entry name" value="RT_RNaseH"/>
</dbReference>
<evidence type="ECO:0000256" key="5">
    <source>
        <dbReference type="ARBA" id="ARBA00022801"/>
    </source>
</evidence>
<keyword evidence="3" id="KW-0540">Nuclease</keyword>
<evidence type="ECO:0000256" key="3">
    <source>
        <dbReference type="ARBA" id="ARBA00022722"/>
    </source>
</evidence>
<evidence type="ECO:0000256" key="6">
    <source>
        <dbReference type="ARBA" id="ARBA00022918"/>
    </source>
</evidence>
<keyword evidence="1" id="KW-0808">Transferase</keyword>
<dbReference type="Pfam" id="PF17917">
    <property type="entry name" value="RT_RNaseH"/>
    <property type="match status" value="1"/>
</dbReference>
<evidence type="ECO:0000256" key="1">
    <source>
        <dbReference type="ARBA" id="ARBA00022679"/>
    </source>
</evidence>
<reference evidence="8" key="1">
    <citation type="submission" date="2023-10" db="EMBL/GenBank/DDBJ databases">
        <title>Genome assemblies of two species of porcelain crab, Petrolisthes cinctipes and Petrolisthes manimaculis (Anomura: Porcellanidae).</title>
        <authorList>
            <person name="Angst P."/>
        </authorList>
    </citation>
    <scope>NUCLEOTIDE SEQUENCE</scope>
    <source>
        <strain evidence="8">PB745_01</strain>
        <tissue evidence="8">Gill</tissue>
    </source>
</reference>
<evidence type="ECO:0000256" key="4">
    <source>
        <dbReference type="ARBA" id="ARBA00022759"/>
    </source>
</evidence>
<dbReference type="GO" id="GO:0004519">
    <property type="term" value="F:endonuclease activity"/>
    <property type="evidence" value="ECO:0007669"/>
    <property type="project" value="UniProtKB-KW"/>
</dbReference>
<keyword evidence="4" id="KW-0255">Endonuclease</keyword>
<keyword evidence="6" id="KW-0695">RNA-directed DNA polymerase</keyword>